<dbReference type="InterPro" id="IPR021272">
    <property type="entry name" value="DUF2851"/>
</dbReference>
<dbReference type="AlphaFoldDB" id="A0A5C6RK22"/>
<accession>A0A5C6RK22</accession>
<evidence type="ECO:0000313" key="1">
    <source>
        <dbReference type="EMBL" id="TXB62533.1"/>
    </source>
</evidence>
<proteinExistence type="predicted"/>
<dbReference type="OrthoDB" id="1005072at2"/>
<sequence length="496" mass="56608">MLGVLTALGKEKMCPAFSSPKTHYLMKEQLLHYAWRTRRFSSENLATTKGEPIEILHPGHLNNDAGPDFLLARIKIGDTVWAGQVEMHLRSSDWQKHGHQHDPAYDNVILHVVYEDDLPVHRAGGSPIPCLEMKNRISRRLAVHYERLIHTESWVPCAERLSEADELTRSLWLDRMATERLQTKADQMAEALQLQEWDWEEVCFQFLSRSLGGKVNAEPMQMLAERTPLSLIRKYRNSLFQVEALLFGQSGLLDGDFEEEYPQRLQQEYRFLQRKHGLQPLPPTTWKYLRLRPANFPAFRIAQLATLVFRQTGLFSKIAAARSLPELANLFEVKLSNYWRSHYTFGKKAVRPPRRLGEQAIRLIIINAIAPLLFLYGQRQGGEKASTLALRLMEELEPEANNIISRWSATGLSPCSAFHSQGLLHLKQQYCNKSRCLECAIGHALLKQADKAEEAEAAGFLGEAWAFDWRLLSVPFAPEEQNESAMGCLMAEGRPA</sequence>
<organism evidence="1 2">
    <name type="scientific">Phaeodactylibacter luteus</name>
    <dbReference type="NCBI Taxonomy" id="1564516"/>
    <lineage>
        <taxon>Bacteria</taxon>
        <taxon>Pseudomonadati</taxon>
        <taxon>Bacteroidota</taxon>
        <taxon>Saprospiria</taxon>
        <taxon>Saprospirales</taxon>
        <taxon>Haliscomenobacteraceae</taxon>
        <taxon>Phaeodactylibacter</taxon>
    </lineage>
</organism>
<gene>
    <name evidence="1" type="ORF">FRY97_13630</name>
</gene>
<keyword evidence="2" id="KW-1185">Reference proteome</keyword>
<reference evidence="1 2" key="1">
    <citation type="submission" date="2019-08" db="EMBL/GenBank/DDBJ databases">
        <title>Genome of Phaeodactylibacter luteus.</title>
        <authorList>
            <person name="Bowman J.P."/>
        </authorList>
    </citation>
    <scope>NUCLEOTIDE SEQUENCE [LARGE SCALE GENOMIC DNA]</scope>
    <source>
        <strain evidence="1 2">KCTC 42180</strain>
    </source>
</reference>
<dbReference type="Pfam" id="PF11013">
    <property type="entry name" value="DUF2851"/>
    <property type="match status" value="1"/>
</dbReference>
<protein>
    <submittedName>
        <fullName evidence="1">DUF2851 family protein</fullName>
    </submittedName>
</protein>
<dbReference type="Proteomes" id="UP000321580">
    <property type="component" value="Unassembled WGS sequence"/>
</dbReference>
<comment type="caution">
    <text evidence="1">The sequence shown here is derived from an EMBL/GenBank/DDBJ whole genome shotgun (WGS) entry which is preliminary data.</text>
</comment>
<name>A0A5C6RK22_9BACT</name>
<dbReference type="EMBL" id="VOOR01000028">
    <property type="protein sequence ID" value="TXB62533.1"/>
    <property type="molecule type" value="Genomic_DNA"/>
</dbReference>
<evidence type="ECO:0000313" key="2">
    <source>
        <dbReference type="Proteomes" id="UP000321580"/>
    </source>
</evidence>